<proteinExistence type="predicted"/>
<reference evidence="3 4" key="1">
    <citation type="submission" date="2017-10" db="EMBL/GenBank/DDBJ databases">
        <title>Genome sequence of Caulobacter mirabilis FWC38.</title>
        <authorList>
            <person name="Fiebig A."/>
            <person name="Crosson S."/>
        </authorList>
    </citation>
    <scope>NUCLEOTIDE SEQUENCE [LARGE SCALE GENOMIC DNA]</scope>
    <source>
        <strain evidence="3 4">FWC 38</strain>
    </source>
</reference>
<gene>
    <name evidence="3" type="ORF">CSW64_20745</name>
</gene>
<dbReference type="EMBL" id="CP024201">
    <property type="protein sequence ID" value="ATQ44641.1"/>
    <property type="molecule type" value="Genomic_DNA"/>
</dbReference>
<dbReference type="SMART" id="SM00463">
    <property type="entry name" value="SMR"/>
    <property type="match status" value="1"/>
</dbReference>
<evidence type="ECO:0000259" key="2">
    <source>
        <dbReference type="PROSITE" id="PS50828"/>
    </source>
</evidence>
<name>A0A2D2B321_9CAUL</name>
<feature type="compositionally biased region" description="Basic and acidic residues" evidence="1">
    <location>
        <begin position="30"/>
        <end position="47"/>
    </location>
</feature>
<dbReference type="PROSITE" id="PS50828">
    <property type="entry name" value="SMR"/>
    <property type="match status" value="1"/>
</dbReference>
<accession>A0A2D2B321</accession>
<dbReference type="RefSeq" id="WP_099623889.1">
    <property type="nucleotide sequence ID" value="NZ_CP024201.1"/>
</dbReference>
<dbReference type="InterPro" id="IPR036063">
    <property type="entry name" value="Smr_dom_sf"/>
</dbReference>
<sequence length="176" mass="19367">MPPRKIQPEEARLWGHVTATVRPLPGRLSPKIEAEAPAKAKPAEDAPARLPIAEAKAARHRPKPPAAPDRIEPGRHRRIIRGREPLEARIDLHGLTHDRARAALEAFLLRVWDEGCREALVITGKGTQGEGIIRRFTPEWLAAPPLRDIVAGVSSAHRRHGGDGALYVALKRKSRG</sequence>
<dbReference type="Proteomes" id="UP000228945">
    <property type="component" value="Chromosome"/>
</dbReference>
<dbReference type="SUPFAM" id="SSF160443">
    <property type="entry name" value="SMR domain-like"/>
    <property type="match status" value="1"/>
</dbReference>
<feature type="domain" description="Smr" evidence="2">
    <location>
        <begin position="90"/>
        <end position="171"/>
    </location>
</feature>
<dbReference type="KEGG" id="cmb:CSW64_20745"/>
<feature type="region of interest" description="Disordered" evidence="1">
    <location>
        <begin position="24"/>
        <end position="72"/>
    </location>
</feature>
<protein>
    <submittedName>
        <fullName evidence="3">DNA mismatch repair protein MutS</fullName>
    </submittedName>
</protein>
<dbReference type="Gene3D" id="3.30.1370.110">
    <property type="match status" value="1"/>
</dbReference>
<evidence type="ECO:0000313" key="4">
    <source>
        <dbReference type="Proteomes" id="UP000228945"/>
    </source>
</evidence>
<dbReference type="InterPro" id="IPR002625">
    <property type="entry name" value="Smr_dom"/>
</dbReference>
<dbReference type="AlphaFoldDB" id="A0A2D2B321"/>
<dbReference type="Pfam" id="PF01713">
    <property type="entry name" value="Smr"/>
    <property type="match status" value="1"/>
</dbReference>
<dbReference type="PANTHER" id="PTHR35562">
    <property type="entry name" value="DNA ENDONUCLEASE SMRA-RELATED"/>
    <property type="match status" value="1"/>
</dbReference>
<dbReference type="OrthoDB" id="7165597at2"/>
<evidence type="ECO:0000313" key="3">
    <source>
        <dbReference type="EMBL" id="ATQ44641.1"/>
    </source>
</evidence>
<evidence type="ECO:0000256" key="1">
    <source>
        <dbReference type="SAM" id="MobiDB-lite"/>
    </source>
</evidence>
<dbReference type="PANTHER" id="PTHR35562:SF2">
    <property type="entry name" value="DNA ENDONUCLEASE SMRA-RELATED"/>
    <property type="match status" value="1"/>
</dbReference>
<organism evidence="3 4">
    <name type="scientific">Caulobacter mirabilis</name>
    <dbReference type="NCBI Taxonomy" id="69666"/>
    <lineage>
        <taxon>Bacteria</taxon>
        <taxon>Pseudomonadati</taxon>
        <taxon>Pseudomonadota</taxon>
        <taxon>Alphaproteobacteria</taxon>
        <taxon>Caulobacterales</taxon>
        <taxon>Caulobacteraceae</taxon>
        <taxon>Caulobacter</taxon>
    </lineage>
</organism>
<keyword evidence="4" id="KW-1185">Reference proteome</keyword>